<dbReference type="GO" id="GO:0043139">
    <property type="term" value="F:5'-3' DNA helicase activity"/>
    <property type="evidence" value="ECO:0007669"/>
    <property type="project" value="InterPro"/>
</dbReference>
<evidence type="ECO:0000313" key="3">
    <source>
        <dbReference type="EMBL" id="CAB4123591.1"/>
    </source>
</evidence>
<dbReference type="PANTHER" id="PTHR12873">
    <property type="entry name" value="T7-LIKE MITOCHONDRIAL DNA HELICASE"/>
    <property type="match status" value="1"/>
</dbReference>
<dbReference type="GO" id="GO:0006260">
    <property type="term" value="P:DNA replication"/>
    <property type="evidence" value="ECO:0007669"/>
    <property type="project" value="InterPro"/>
</dbReference>
<dbReference type="SUPFAM" id="SSF56731">
    <property type="entry name" value="DNA primase core"/>
    <property type="match status" value="1"/>
</dbReference>
<name>A0A6J5KP16_9CAUD</name>
<dbReference type="InterPro" id="IPR027032">
    <property type="entry name" value="Twinkle-like"/>
</dbReference>
<feature type="domain" description="SF4 helicase" evidence="1">
    <location>
        <begin position="237"/>
        <end position="494"/>
    </location>
</feature>
<dbReference type="Gene3D" id="3.40.50.300">
    <property type="entry name" value="P-loop containing nucleotide triphosphate hydrolases"/>
    <property type="match status" value="1"/>
</dbReference>
<dbReference type="Gene3D" id="3.40.1360.10">
    <property type="match status" value="1"/>
</dbReference>
<evidence type="ECO:0000313" key="2">
    <source>
        <dbReference type="EMBL" id="CAB4122709.1"/>
    </source>
</evidence>
<dbReference type="Pfam" id="PF03796">
    <property type="entry name" value="DnaB_C"/>
    <property type="match status" value="1"/>
</dbReference>
<dbReference type="InterPro" id="IPR007694">
    <property type="entry name" value="DNA_helicase_DnaB-like_C"/>
</dbReference>
<gene>
    <name evidence="2" type="ORF">UFOVP32_56</name>
    <name evidence="3" type="ORF">UFOVP50_20</name>
</gene>
<dbReference type="EMBL" id="LR796173">
    <property type="protein sequence ID" value="CAB4123591.1"/>
    <property type="molecule type" value="Genomic_DNA"/>
</dbReference>
<organism evidence="3">
    <name type="scientific">uncultured Caudovirales phage</name>
    <dbReference type="NCBI Taxonomy" id="2100421"/>
    <lineage>
        <taxon>Viruses</taxon>
        <taxon>Duplodnaviria</taxon>
        <taxon>Heunggongvirae</taxon>
        <taxon>Uroviricota</taxon>
        <taxon>Caudoviricetes</taxon>
        <taxon>Peduoviridae</taxon>
        <taxon>Maltschvirus</taxon>
        <taxon>Maltschvirus maltsch</taxon>
    </lineage>
</organism>
<dbReference type="GO" id="GO:0005524">
    <property type="term" value="F:ATP binding"/>
    <property type="evidence" value="ECO:0007669"/>
    <property type="project" value="InterPro"/>
</dbReference>
<protein>
    <submittedName>
        <fullName evidence="3">Archaeal primase DnaG/twinkle, TOPRIM domain</fullName>
    </submittedName>
</protein>
<sequence>MNAIAKCQESNINPRHIAALESRGIRSELAVLSWGLWSERAGGGEALAIPFLRNGTIVNKKFRTSITPGDKGKIWQEKGGVQCFWNEDALRDTTLDGLPLIITEGEFDAMVAIQCGYLRTVSVPAGAPGEKIPVSAEGSKYDFLADAFDLVQRATEIILAVDNDEAGANLLHDLSVRIGRARCKFVTYPKSKADPLRRCKDLNEVLLDWGERGVIQTINRAQWLKVDGVFRMSELPPMPAAQAYDIGFPVLRNHYKVRLGDFCVVTGIPSMGKTSFVNDLCCRLAFTHNLTVAFASFEQSPQRDHKRNLRTWYNKKLVVSQYPEELASADAWIDRFFSFVYPPEDADVTLDWLMERVEASVVQHGAKIVVVDPWNEMDHARAQGESLTEYVGRAIKAFKRFAKRFQIHLIVVAHPSKQLKDQDGDYRVPTLYDISDSAHWYNKADVGIVVHRKGDVSYIRVSKSRYHDEIGTPGEVSATFLPESRRYDIHEEQTYV</sequence>
<dbReference type="GO" id="GO:0003697">
    <property type="term" value="F:single-stranded DNA binding"/>
    <property type="evidence" value="ECO:0007669"/>
    <property type="project" value="InterPro"/>
</dbReference>
<dbReference type="EMBL" id="LR796160">
    <property type="protein sequence ID" value="CAB4122709.1"/>
    <property type="molecule type" value="Genomic_DNA"/>
</dbReference>
<dbReference type="Pfam" id="PF13155">
    <property type="entry name" value="Toprim_2"/>
    <property type="match status" value="1"/>
</dbReference>
<dbReference type="InterPro" id="IPR034154">
    <property type="entry name" value="TOPRIM_DnaG/twinkle"/>
</dbReference>
<dbReference type="PROSITE" id="PS51199">
    <property type="entry name" value="SF4_HELICASE"/>
    <property type="match status" value="1"/>
</dbReference>
<dbReference type="PANTHER" id="PTHR12873:SF0">
    <property type="entry name" value="TWINKLE MTDNA HELICASE"/>
    <property type="match status" value="1"/>
</dbReference>
<dbReference type="InterPro" id="IPR027417">
    <property type="entry name" value="P-loop_NTPase"/>
</dbReference>
<dbReference type="CDD" id="cd01029">
    <property type="entry name" value="TOPRIM_primases"/>
    <property type="match status" value="1"/>
</dbReference>
<accession>A0A6J5KP16</accession>
<evidence type="ECO:0000259" key="1">
    <source>
        <dbReference type="PROSITE" id="PS51199"/>
    </source>
</evidence>
<reference evidence="3" key="1">
    <citation type="submission" date="2020-04" db="EMBL/GenBank/DDBJ databases">
        <authorList>
            <person name="Chiriac C."/>
            <person name="Salcher M."/>
            <person name="Ghai R."/>
            <person name="Kavagutti S V."/>
        </authorList>
    </citation>
    <scope>NUCLEOTIDE SEQUENCE</scope>
</reference>
<proteinExistence type="predicted"/>
<dbReference type="SUPFAM" id="SSF52540">
    <property type="entry name" value="P-loop containing nucleoside triphosphate hydrolases"/>
    <property type="match status" value="1"/>
</dbReference>